<dbReference type="InterPro" id="IPR035965">
    <property type="entry name" value="PAS-like_dom_sf"/>
</dbReference>
<organism evidence="4 5">
    <name type="scientific">Marinobacterium iners DSM 11526</name>
    <dbReference type="NCBI Taxonomy" id="1122198"/>
    <lineage>
        <taxon>Bacteria</taxon>
        <taxon>Pseudomonadati</taxon>
        <taxon>Pseudomonadota</taxon>
        <taxon>Gammaproteobacteria</taxon>
        <taxon>Oceanospirillales</taxon>
        <taxon>Oceanospirillaceae</taxon>
        <taxon>Marinobacterium</taxon>
    </lineage>
</organism>
<protein>
    <recommendedName>
        <fullName evidence="1">diguanylate cyclase</fullName>
        <ecNumber evidence="1">2.7.7.65</ecNumber>
    </recommendedName>
</protein>
<dbReference type="AlphaFoldDB" id="A0A1H3ZSE8"/>
<evidence type="ECO:0000313" key="4">
    <source>
        <dbReference type="EMBL" id="SEA26629.1"/>
    </source>
</evidence>
<dbReference type="SMART" id="SM00267">
    <property type="entry name" value="GGDEF"/>
    <property type="match status" value="1"/>
</dbReference>
<reference evidence="5" key="1">
    <citation type="submission" date="2016-10" db="EMBL/GenBank/DDBJ databases">
        <authorList>
            <person name="Varghese N."/>
            <person name="Submissions S."/>
        </authorList>
    </citation>
    <scope>NUCLEOTIDE SEQUENCE [LARGE SCALE GENOMIC DNA]</scope>
    <source>
        <strain evidence="5">DSM 11526</strain>
    </source>
</reference>
<accession>A0A1H3ZSE8</accession>
<evidence type="ECO:0000259" key="3">
    <source>
        <dbReference type="PROSITE" id="PS50887"/>
    </source>
</evidence>
<evidence type="ECO:0000256" key="1">
    <source>
        <dbReference type="ARBA" id="ARBA00012528"/>
    </source>
</evidence>
<dbReference type="InterPro" id="IPR000160">
    <property type="entry name" value="GGDEF_dom"/>
</dbReference>
<dbReference type="PANTHER" id="PTHR45138:SF9">
    <property type="entry name" value="DIGUANYLATE CYCLASE DGCM-RELATED"/>
    <property type="match status" value="1"/>
</dbReference>
<dbReference type="Pfam" id="PF00990">
    <property type="entry name" value="GGDEF"/>
    <property type="match status" value="1"/>
</dbReference>
<comment type="catalytic activity">
    <reaction evidence="2">
        <text>2 GTP = 3',3'-c-di-GMP + 2 diphosphate</text>
        <dbReference type="Rhea" id="RHEA:24898"/>
        <dbReference type="ChEBI" id="CHEBI:33019"/>
        <dbReference type="ChEBI" id="CHEBI:37565"/>
        <dbReference type="ChEBI" id="CHEBI:58805"/>
        <dbReference type="EC" id="2.7.7.65"/>
    </reaction>
</comment>
<keyword evidence="5" id="KW-1185">Reference proteome</keyword>
<dbReference type="SUPFAM" id="SSF55073">
    <property type="entry name" value="Nucleotide cyclase"/>
    <property type="match status" value="1"/>
</dbReference>
<sequence length="297" mass="33044">MTTDATEARYTALLQVCQDPLLILDGERIVDAVSGSAGWLKPEQLKGKVLSDFLAEDLLVQVRSLIERARQESAPVQHEYQLRPEHLPELRALGLHEALWYRGSWMVTAAGEIVWSARDITAQKKLERKLSHQAQRDPLTGAYNRRALAPVLEVSVAQALRYDGASSLLLIDIDGFSNINEQHGWDAGDQVLQHTVSELHRLKRTADFVSRYSDDQLVMVLPETNHEQAMLAGERMRSAVEALEIPYPTGNLNWTVSVGVASALNLEDDAVSVLRRAHEHLLIAQHSGANRVEGEAL</sequence>
<dbReference type="InterPro" id="IPR050469">
    <property type="entry name" value="Diguanylate_Cyclase"/>
</dbReference>
<dbReference type="GO" id="GO:0052621">
    <property type="term" value="F:diguanylate cyclase activity"/>
    <property type="evidence" value="ECO:0007669"/>
    <property type="project" value="UniProtKB-EC"/>
</dbReference>
<dbReference type="EMBL" id="FNRJ01000002">
    <property type="protein sequence ID" value="SEA26629.1"/>
    <property type="molecule type" value="Genomic_DNA"/>
</dbReference>
<dbReference type="InterPro" id="IPR043128">
    <property type="entry name" value="Rev_trsase/Diguanyl_cyclase"/>
</dbReference>
<gene>
    <name evidence="4" type="ORF">SAMN02745729_102153</name>
</gene>
<dbReference type="SUPFAM" id="SSF55785">
    <property type="entry name" value="PYP-like sensor domain (PAS domain)"/>
    <property type="match status" value="1"/>
</dbReference>
<dbReference type="STRING" id="1122198.SAMN02745729_102153"/>
<dbReference type="Gene3D" id="3.30.450.20">
    <property type="entry name" value="PAS domain"/>
    <property type="match status" value="1"/>
</dbReference>
<dbReference type="NCBIfam" id="TIGR00229">
    <property type="entry name" value="sensory_box"/>
    <property type="match status" value="1"/>
</dbReference>
<dbReference type="Gene3D" id="3.30.70.270">
    <property type="match status" value="1"/>
</dbReference>
<feature type="domain" description="GGDEF" evidence="3">
    <location>
        <begin position="164"/>
        <end position="297"/>
    </location>
</feature>
<dbReference type="OrthoDB" id="9812260at2"/>
<name>A0A1H3ZSE8_9GAMM</name>
<evidence type="ECO:0000256" key="2">
    <source>
        <dbReference type="ARBA" id="ARBA00034247"/>
    </source>
</evidence>
<dbReference type="PANTHER" id="PTHR45138">
    <property type="entry name" value="REGULATORY COMPONENTS OF SENSORY TRANSDUCTION SYSTEM"/>
    <property type="match status" value="1"/>
</dbReference>
<evidence type="ECO:0000313" key="5">
    <source>
        <dbReference type="Proteomes" id="UP000242469"/>
    </source>
</evidence>
<proteinExistence type="predicted"/>
<dbReference type="EC" id="2.7.7.65" evidence="1"/>
<dbReference type="InterPro" id="IPR000014">
    <property type="entry name" value="PAS"/>
</dbReference>
<dbReference type="RefSeq" id="WP_091823327.1">
    <property type="nucleotide sequence ID" value="NZ_FNRJ01000002.1"/>
</dbReference>
<dbReference type="NCBIfam" id="TIGR00254">
    <property type="entry name" value="GGDEF"/>
    <property type="match status" value="1"/>
</dbReference>
<dbReference type="Proteomes" id="UP000242469">
    <property type="component" value="Unassembled WGS sequence"/>
</dbReference>
<dbReference type="CDD" id="cd01949">
    <property type="entry name" value="GGDEF"/>
    <property type="match status" value="1"/>
</dbReference>
<dbReference type="PROSITE" id="PS50887">
    <property type="entry name" value="GGDEF"/>
    <property type="match status" value="1"/>
</dbReference>
<dbReference type="InterPro" id="IPR029787">
    <property type="entry name" value="Nucleotide_cyclase"/>
</dbReference>